<gene>
    <name evidence="1" type="ORF">OG367_15750</name>
</gene>
<organism evidence="1 2">
    <name type="scientific">Streptomyces anulatus</name>
    <name type="common">Streptomyces chrysomallus</name>
    <dbReference type="NCBI Taxonomy" id="1892"/>
    <lineage>
        <taxon>Bacteria</taxon>
        <taxon>Bacillati</taxon>
        <taxon>Actinomycetota</taxon>
        <taxon>Actinomycetes</taxon>
        <taxon>Kitasatosporales</taxon>
        <taxon>Streptomycetaceae</taxon>
        <taxon>Streptomyces</taxon>
    </lineage>
</organism>
<accession>A0ABZ1ZFQ8</accession>
<sequence>MEENLVRAFRWAARGVGTALDHVGLRTGVGALTGGLRNAVGRKRR</sequence>
<evidence type="ECO:0000313" key="1">
    <source>
        <dbReference type="EMBL" id="WUX37601.1"/>
    </source>
</evidence>
<name>A0ABZ1ZFQ8_STRAQ</name>
<evidence type="ECO:0000313" key="2">
    <source>
        <dbReference type="Proteomes" id="UP001431926"/>
    </source>
</evidence>
<protein>
    <submittedName>
        <fullName evidence="1">Uncharacterized protein</fullName>
    </submittedName>
</protein>
<reference evidence="1" key="1">
    <citation type="submission" date="2022-10" db="EMBL/GenBank/DDBJ databases">
        <title>The complete genomes of actinobacterial strains from the NBC collection.</title>
        <authorList>
            <person name="Joergensen T.S."/>
            <person name="Alvarez Arevalo M."/>
            <person name="Sterndorff E.B."/>
            <person name="Faurdal D."/>
            <person name="Vuksanovic O."/>
            <person name="Mourched A.-S."/>
            <person name="Charusanti P."/>
            <person name="Shaw S."/>
            <person name="Blin K."/>
            <person name="Weber T."/>
        </authorList>
    </citation>
    <scope>NUCLEOTIDE SEQUENCE</scope>
    <source>
        <strain evidence="1">NBC_01436</strain>
    </source>
</reference>
<keyword evidence="2" id="KW-1185">Reference proteome</keyword>
<dbReference type="Proteomes" id="UP001431926">
    <property type="component" value="Chromosome"/>
</dbReference>
<dbReference type="EMBL" id="CP109491">
    <property type="protein sequence ID" value="WUX37601.1"/>
    <property type="molecule type" value="Genomic_DNA"/>
</dbReference>
<dbReference type="RefSeq" id="WP_329356229.1">
    <property type="nucleotide sequence ID" value="NZ_CP109490.1"/>
</dbReference>
<proteinExistence type="predicted"/>